<accession>A0A1U7CVI2</accession>
<dbReference type="PANTHER" id="PTHR30149">
    <property type="entry name" value="HYDROGENASE PROTEIN ASSEMBLY PROTEIN HYPD"/>
    <property type="match status" value="1"/>
</dbReference>
<sequence>MKYIDEYRDGQAARALAASITRTVTRPWTIMEVCGGQTHSIVKYGIDRLLPPEIELVHGPGCPVCVTSLETIDRANAIASRPDVIFCSFGDMLRVPGSRGDLLQLKSQGSDVRVVYSPLDAVDLAAARPDRKVVFFAIGFETTAPPNAMAVWMAKKRKLSNFSALVSHVLVPPMMNAMLGAPDNLVQGFLGPGHVCTVMGESEYRPIVDRFHVPIVITGFEPIDLLEGVLRTVEQLESGRADVENAYARAVRPEGNPRSRQLLNDVFEVCDRKWRGVGMIPQSGFRLRPEYRDHDAEQIFKVDDIETHESSICISGQILKGQKKPHHCPAFGKQCTPQTPLGATMVSSEGACAAYHAYGRHLEAVATVDGAQAPLMSTAT</sequence>
<comment type="similarity">
    <text evidence="1">Belongs to the HypD family.</text>
</comment>
<dbReference type="Proteomes" id="UP000186309">
    <property type="component" value="Chromosome"/>
</dbReference>
<keyword evidence="5" id="KW-1185">Reference proteome</keyword>
<proteinExistence type="inferred from homology"/>
<dbReference type="PANTHER" id="PTHR30149:SF0">
    <property type="entry name" value="HYDROGENASE MATURATION FACTOR HYPD"/>
    <property type="match status" value="1"/>
</dbReference>
<gene>
    <name evidence="4" type="primary">hypD</name>
    <name evidence="4" type="ORF">BSF38_04510</name>
</gene>
<evidence type="ECO:0000256" key="1">
    <source>
        <dbReference type="ARBA" id="ARBA00007888"/>
    </source>
</evidence>
<dbReference type="KEGG" id="pbor:BSF38_04510"/>
<dbReference type="RefSeq" id="WP_076349378.1">
    <property type="nucleotide sequence ID" value="NZ_CP019082.1"/>
</dbReference>
<dbReference type="NCBIfam" id="TIGR00075">
    <property type="entry name" value="hypD"/>
    <property type="match status" value="1"/>
</dbReference>
<evidence type="ECO:0000313" key="5">
    <source>
        <dbReference type="Proteomes" id="UP000186309"/>
    </source>
</evidence>
<dbReference type="GO" id="GO:0051604">
    <property type="term" value="P:protein maturation"/>
    <property type="evidence" value="ECO:0007669"/>
    <property type="project" value="TreeGrafter"/>
</dbReference>
<dbReference type="Gene3D" id="6.10.20.100">
    <property type="match status" value="1"/>
</dbReference>
<dbReference type="OrthoDB" id="9770424at2"/>
<dbReference type="STRING" id="1387353.BSF38_04510"/>
<dbReference type="PIRSF" id="PIRSF005622">
    <property type="entry name" value="Hydrgn_mat_hypD"/>
    <property type="match status" value="1"/>
</dbReference>
<evidence type="ECO:0000313" key="4">
    <source>
        <dbReference type="EMBL" id="APW62954.1"/>
    </source>
</evidence>
<keyword evidence="2" id="KW-0479">Metal-binding</keyword>
<protein>
    <submittedName>
        <fullName evidence="4">Hydrogenase isoenzymes formation protein HypD</fullName>
    </submittedName>
</protein>
<organism evidence="4 5">
    <name type="scientific">Paludisphaera borealis</name>
    <dbReference type="NCBI Taxonomy" id="1387353"/>
    <lineage>
        <taxon>Bacteria</taxon>
        <taxon>Pseudomonadati</taxon>
        <taxon>Planctomycetota</taxon>
        <taxon>Planctomycetia</taxon>
        <taxon>Isosphaerales</taxon>
        <taxon>Isosphaeraceae</taxon>
        <taxon>Paludisphaera</taxon>
    </lineage>
</organism>
<dbReference type="InterPro" id="IPR002780">
    <property type="entry name" value="Hyd_form_HypD"/>
</dbReference>
<dbReference type="GO" id="GO:0005506">
    <property type="term" value="F:iron ion binding"/>
    <property type="evidence" value="ECO:0007669"/>
    <property type="project" value="TreeGrafter"/>
</dbReference>
<dbReference type="EMBL" id="CP019082">
    <property type="protein sequence ID" value="APW62954.1"/>
    <property type="molecule type" value="Genomic_DNA"/>
</dbReference>
<dbReference type="InterPro" id="IPR042244">
    <property type="entry name" value="HypD_2_sf"/>
</dbReference>
<name>A0A1U7CVI2_9BACT</name>
<reference evidence="5" key="1">
    <citation type="submission" date="2016-12" db="EMBL/GenBank/DDBJ databases">
        <title>Comparative genomics of four Isosphaeraceae planctomycetes: a common pool of plasmids and glycoside hydrolase genes.</title>
        <authorList>
            <person name="Ivanova A."/>
        </authorList>
    </citation>
    <scope>NUCLEOTIDE SEQUENCE [LARGE SCALE GENOMIC DNA]</scope>
    <source>
        <strain evidence="5">PX4</strain>
    </source>
</reference>
<dbReference type="GO" id="GO:0051539">
    <property type="term" value="F:4 iron, 4 sulfur cluster binding"/>
    <property type="evidence" value="ECO:0007669"/>
    <property type="project" value="TreeGrafter"/>
</dbReference>
<dbReference type="InterPro" id="IPR042243">
    <property type="entry name" value="HypD_1"/>
</dbReference>
<evidence type="ECO:0000256" key="3">
    <source>
        <dbReference type="ARBA" id="ARBA00023004"/>
    </source>
</evidence>
<keyword evidence="3" id="KW-0408">Iron</keyword>
<dbReference type="Pfam" id="PF01924">
    <property type="entry name" value="HypD"/>
    <property type="match status" value="1"/>
</dbReference>
<dbReference type="AlphaFoldDB" id="A0A1U7CVI2"/>
<dbReference type="GO" id="GO:0070025">
    <property type="term" value="F:carbon monoxide binding"/>
    <property type="evidence" value="ECO:0007669"/>
    <property type="project" value="TreeGrafter"/>
</dbReference>
<evidence type="ECO:0000256" key="2">
    <source>
        <dbReference type="ARBA" id="ARBA00022723"/>
    </source>
</evidence>
<dbReference type="Gene3D" id="3.40.50.11740">
    <property type="entry name" value="HypD, alpha/beta domain 2"/>
    <property type="match status" value="2"/>
</dbReference>